<reference evidence="3" key="1">
    <citation type="submission" date="2017-12" db="EMBL/GenBank/DDBJ databases">
        <authorList>
            <person name="Thomas-White K."/>
            <person name="Wolfe A.J."/>
        </authorList>
    </citation>
    <scope>NUCLEOTIDE SEQUENCE</scope>
    <source>
        <strain evidence="3">UMB0763</strain>
    </source>
</reference>
<evidence type="ECO:0000256" key="2">
    <source>
        <dbReference type="SAM" id="SignalP"/>
    </source>
</evidence>
<feature type="compositionally biased region" description="Low complexity" evidence="1">
    <location>
        <begin position="96"/>
        <end position="116"/>
    </location>
</feature>
<keyword evidence="2" id="KW-0732">Signal</keyword>
<sequence length="179" mass="18289">MHTKLRATIACCTLATTLVTPAAHADMIDRALAAVPAGQISCAQASKYWTTTADYNNKVAQARAVAAFDPRGGQILAALGRIDEAANRCGLKNGTAQQAPAQQAPAPQAPAGQSPAPQAPAPENVEQPGLGSKAPEGTAVTSSGQPANQVFIPGLNQWITVPDLIAIVKKFLAGFGIAL</sequence>
<reference evidence="3" key="2">
    <citation type="submission" date="2023-10" db="EMBL/GenBank/DDBJ databases">
        <authorList>
            <person name="Choi B."/>
        </authorList>
    </citation>
    <scope>NUCLEOTIDE SEQUENCE</scope>
    <source>
        <strain evidence="3">UMB0763</strain>
    </source>
</reference>
<feature type="chain" id="PRO_5042048055" description="Secreted protein" evidence="2">
    <location>
        <begin position="26"/>
        <end position="179"/>
    </location>
</feature>
<proteinExistence type="predicted"/>
<evidence type="ECO:0000313" key="3">
    <source>
        <dbReference type="EMBL" id="WOT01936.1"/>
    </source>
</evidence>
<organism evidence="3 4">
    <name type="scientific">Corynebacterium pyruviciproducens</name>
    <dbReference type="NCBI Taxonomy" id="598660"/>
    <lineage>
        <taxon>Bacteria</taxon>
        <taxon>Bacillati</taxon>
        <taxon>Actinomycetota</taxon>
        <taxon>Actinomycetes</taxon>
        <taxon>Mycobacteriales</taxon>
        <taxon>Corynebacteriaceae</taxon>
        <taxon>Corynebacterium</taxon>
    </lineage>
</organism>
<dbReference type="RefSeq" id="WP_101678521.1">
    <property type="nucleotide sequence ID" value="NZ_CAMYCO010000006.1"/>
</dbReference>
<gene>
    <name evidence="3" type="ORF">CYJ47_11900</name>
</gene>
<feature type="region of interest" description="Disordered" evidence="1">
    <location>
        <begin position="94"/>
        <end position="145"/>
    </location>
</feature>
<feature type="signal peptide" evidence="2">
    <location>
        <begin position="1"/>
        <end position="25"/>
    </location>
</feature>
<name>A0AAF0YUY3_9CORY</name>
<evidence type="ECO:0000256" key="1">
    <source>
        <dbReference type="SAM" id="MobiDB-lite"/>
    </source>
</evidence>
<dbReference type="KEGG" id="cpyr:CYJ47_11900"/>
<protein>
    <recommendedName>
        <fullName evidence="5">Secreted protein</fullName>
    </recommendedName>
</protein>
<evidence type="ECO:0008006" key="5">
    <source>
        <dbReference type="Google" id="ProtNLM"/>
    </source>
</evidence>
<evidence type="ECO:0000313" key="4">
    <source>
        <dbReference type="Proteomes" id="UP000234560"/>
    </source>
</evidence>
<dbReference type="AlphaFoldDB" id="A0AAF0YUY3"/>
<dbReference type="EMBL" id="CP136958">
    <property type="protein sequence ID" value="WOT01936.1"/>
    <property type="molecule type" value="Genomic_DNA"/>
</dbReference>
<accession>A0AAF0YUY3</accession>
<dbReference type="Proteomes" id="UP000234560">
    <property type="component" value="Chromosome"/>
</dbReference>